<evidence type="ECO:0000256" key="6">
    <source>
        <dbReference type="ARBA" id="ARBA00022729"/>
    </source>
</evidence>
<gene>
    <name evidence="12" type="ORF">DYB32_001956</name>
</gene>
<evidence type="ECO:0000313" key="12">
    <source>
        <dbReference type="EMBL" id="RHY33021.1"/>
    </source>
</evidence>
<name>A0A418B4F5_9STRA</name>
<evidence type="ECO:0000256" key="7">
    <source>
        <dbReference type="ARBA" id="ARBA00022824"/>
    </source>
</evidence>
<comment type="function">
    <text evidence="1">Subunit of the oligosaccharyl transferase (OST) complex that catalyzes the initial transfer of a defined glycan (Glc(3)Man(9)GlcNAc(2) in eukaryotes) from the lipid carrier dolichol-pyrophosphate to an asparagine residue within an Asn-X-Ser/Thr consensus motif in nascent polypeptide chains, the first step in protein N-glycosylation. N-glycosylation occurs cotranslationally and the complex associates with the Sec61 complex at the channel-forming translocon complex that mediates protein translocation across the endoplasmic reticulum (ER). All subunits are required for a maximal enzyme activity.</text>
</comment>
<evidence type="ECO:0000256" key="5">
    <source>
        <dbReference type="ARBA" id="ARBA00022692"/>
    </source>
</evidence>
<dbReference type="InterPro" id="IPR000048">
    <property type="entry name" value="IQ_motif_EF-hand-BS"/>
</dbReference>
<protein>
    <recommendedName>
        <fullName evidence="14">Dolichyl-diphosphooligosaccharide--protein glycosyltransferase subunit 1</fullName>
    </recommendedName>
</protein>
<keyword evidence="6" id="KW-0732">Signal</keyword>
<dbReference type="GO" id="GO:0005789">
    <property type="term" value="C:endoplasmic reticulum membrane"/>
    <property type="evidence" value="ECO:0007669"/>
    <property type="project" value="UniProtKB-SubCell"/>
</dbReference>
<feature type="transmembrane region" description="Helical" evidence="11">
    <location>
        <begin position="1293"/>
        <end position="1319"/>
    </location>
</feature>
<feature type="region of interest" description="Disordered" evidence="10">
    <location>
        <begin position="214"/>
        <end position="244"/>
    </location>
</feature>
<dbReference type="Gene3D" id="1.20.5.190">
    <property type="match status" value="1"/>
</dbReference>
<evidence type="ECO:0008006" key="14">
    <source>
        <dbReference type="Google" id="ProtNLM"/>
    </source>
</evidence>
<dbReference type="VEuPathDB" id="FungiDB:H310_09210"/>
<dbReference type="PROSITE" id="PS50096">
    <property type="entry name" value="IQ"/>
    <property type="match status" value="1"/>
</dbReference>
<dbReference type="PANTHER" id="PTHR14465:SF0">
    <property type="entry name" value="IQ DOMAIN-CONTAINING PROTEIN H"/>
    <property type="match status" value="1"/>
</dbReference>
<comment type="similarity">
    <text evidence="4">Belongs to the OST1 family.</text>
</comment>
<dbReference type="Pfam" id="PF00612">
    <property type="entry name" value="IQ"/>
    <property type="match status" value="1"/>
</dbReference>
<keyword evidence="8 11" id="KW-1133">Transmembrane helix</keyword>
<dbReference type="PANTHER" id="PTHR14465">
    <property type="entry name" value="IQ DOMAIN-CONTAINING PROTEIN H"/>
    <property type="match status" value="1"/>
</dbReference>
<keyword evidence="7" id="KW-0256">Endoplasmic reticulum</keyword>
<evidence type="ECO:0000313" key="13">
    <source>
        <dbReference type="Proteomes" id="UP000285060"/>
    </source>
</evidence>
<evidence type="ECO:0000256" key="8">
    <source>
        <dbReference type="ARBA" id="ARBA00022989"/>
    </source>
</evidence>
<organism evidence="12 13">
    <name type="scientific">Aphanomyces invadans</name>
    <dbReference type="NCBI Taxonomy" id="157072"/>
    <lineage>
        <taxon>Eukaryota</taxon>
        <taxon>Sar</taxon>
        <taxon>Stramenopiles</taxon>
        <taxon>Oomycota</taxon>
        <taxon>Saprolegniomycetes</taxon>
        <taxon>Saprolegniales</taxon>
        <taxon>Verrucalvaceae</taxon>
        <taxon>Aphanomyces</taxon>
    </lineage>
</organism>
<comment type="pathway">
    <text evidence="3">Protein modification; protein glycosylation.</text>
</comment>
<dbReference type="Pfam" id="PF04597">
    <property type="entry name" value="Ribophorin_I"/>
    <property type="match status" value="1"/>
</dbReference>
<comment type="caution">
    <text evidence="12">The sequence shown here is derived from an EMBL/GenBank/DDBJ whole genome shotgun (WGS) entry which is preliminary data.</text>
</comment>
<dbReference type="VEuPathDB" id="FungiDB:H310_09212"/>
<accession>A0A418B4F5</accession>
<keyword evidence="13" id="KW-1185">Reference proteome</keyword>
<evidence type="ECO:0000256" key="10">
    <source>
        <dbReference type="SAM" id="MobiDB-lite"/>
    </source>
</evidence>
<evidence type="ECO:0000256" key="3">
    <source>
        <dbReference type="ARBA" id="ARBA00004922"/>
    </source>
</evidence>
<dbReference type="InterPro" id="IPR038752">
    <property type="entry name" value="IQCH"/>
</dbReference>
<evidence type="ECO:0000256" key="2">
    <source>
        <dbReference type="ARBA" id="ARBA00004115"/>
    </source>
</evidence>
<comment type="subcellular location">
    <subcellularLocation>
        <location evidence="2">Endoplasmic reticulum membrane</location>
        <topology evidence="2">Single-pass type I membrane protein</topology>
    </subcellularLocation>
</comment>
<evidence type="ECO:0000256" key="1">
    <source>
        <dbReference type="ARBA" id="ARBA00002791"/>
    </source>
</evidence>
<keyword evidence="9 11" id="KW-0472">Membrane</keyword>
<dbReference type="InterPro" id="IPR007676">
    <property type="entry name" value="Ribophorin_I"/>
</dbReference>
<evidence type="ECO:0000256" key="4">
    <source>
        <dbReference type="ARBA" id="ARBA00008905"/>
    </source>
</evidence>
<keyword evidence="5 11" id="KW-0812">Transmembrane</keyword>
<sequence>MCSSDFPEPFYPEIRIVDRIGFTLGRVGRAAAAGGMEKLCQQYHAEDVGRILLQAQDELRSMREKVHENNNLDVNQIHAILERAEADLRAKAEVRGSNSYDTPPPALLDDDARGGVHNLLTRGFLPPSVDVTPAFTHGTSVIQNTRVKIYDRASQPVKSMPYTNPSGFNMASLKFDMVTPTPPTVANVPINQGGDIPPSKTSIPTPIDITFDGHANNAVPFRPEQPKGGNDPSGKDCASADDGAGGNDSTSIHVCMQPCQAADLCVGSLHQFIIRKGKTLADTPEFISFQRTTEDLWGSVSKSIQELEAMLTNYSVPLAYVDGQKLMKIAAMDGTARGTTELLSCILNMDEVSSLMRRPGQRFKGKSGPDLAAVLLQSVWRMYITKKRLKNHHGNEDAAVIQRIYRSYRCFSQLQQRLKSVREADLRIWDAQMQRFRANWDSIKMQRRVVVHVPSFSSEERTRLKMENFSIRQNLQMARMCAIADPNVDIIYISPFELSPDIQKYQVRLLQLGGIADPQTRIRMLHPENVDRFPEHFSLTTVLLYSPHCLKKIKRFVRGKDAYIVTGNVGPEDKRLAIALQLPLLGMDPDKALLYGTRIDADQSNTGIASLNVDKMQSVAKFRAEKREMKHGAAEYFQQPDVRDAVLRSVYSELNESYFAANGASLAIASSMFIKGIIGYASIDYISFADPKAMVSGRPRQRLWAMQVVPGLTNTAVSFVMFAFLSCSQFNPITGKSHLQVAPAPVATLSAANAPITPTQQEIATILSPPSSAAAASVCGPERTYMVLDYIYHPNMATLQFATFFNTCRLHGVSFDLQRAVGAAYILADSLTAGVVGLICIGESDKEAFRIARQAVELIGDQVGVQALPNSLSGERLGNFPHLLAIVRNKSDDPAAADRRKRRGKHIVRQVDDISFRDENGPVATYTWAIPLTFHDRLSYMSAKTDRNVACEVVQGSRTPVMQLYNVRLPTPVLKGADVFIRMTAYFTRMLTPLPAAIKQSENQLVVFRAPHLLPSPYPTVTQTTRVKLPSSHSHTLLEPVAANGSTLTFGPYQSTPAESPTIHTPFTVHFMHNEPFLTMTSVVKEIQVSMWGRVTTEEVVDVEHTGATLVGGFSRFDYAEHRAVSASFRSFVAVLPEYATNIYYRDVIGNITTSRHHPTTGRTELELHTRYPLFGGWRTQYYLGYSVPTASVLLHANDQYRLEGVLSTCVDHAAVDNLTVKVILPEGATNIQVTVPFHAEIARTTRHSFLDTPDMGRPVVIVKMTNVVPAHNDAPFTITFEYPSHFIYREPALVVAAFFACFVVCMAVVRMASIFTAVQRKPLAKTE</sequence>
<dbReference type="Proteomes" id="UP000285060">
    <property type="component" value="Unassembled WGS sequence"/>
</dbReference>
<dbReference type="UniPathway" id="UPA00378"/>
<proteinExistence type="inferred from homology"/>
<evidence type="ECO:0000256" key="9">
    <source>
        <dbReference type="ARBA" id="ARBA00023136"/>
    </source>
</evidence>
<dbReference type="EMBL" id="QUSY01000098">
    <property type="protein sequence ID" value="RHY33021.1"/>
    <property type="molecule type" value="Genomic_DNA"/>
</dbReference>
<reference evidence="12 13" key="1">
    <citation type="submission" date="2018-08" db="EMBL/GenBank/DDBJ databases">
        <title>Aphanomyces genome sequencing and annotation.</title>
        <authorList>
            <person name="Minardi D."/>
            <person name="Oidtmann B."/>
            <person name="Van Der Giezen M."/>
            <person name="Studholme D.J."/>
        </authorList>
    </citation>
    <scope>NUCLEOTIDE SEQUENCE [LARGE SCALE GENOMIC DNA]</scope>
    <source>
        <strain evidence="12 13">NJM0002</strain>
    </source>
</reference>
<evidence type="ECO:0000256" key="11">
    <source>
        <dbReference type="SAM" id="Phobius"/>
    </source>
</evidence>